<dbReference type="KEGG" id="wco:G7084_00420"/>
<dbReference type="EMBL" id="CP049888">
    <property type="protein sequence ID" value="QIL49922.1"/>
    <property type="molecule type" value="Genomic_DNA"/>
</dbReference>
<evidence type="ECO:0000256" key="2">
    <source>
        <dbReference type="SAM" id="Phobius"/>
    </source>
</evidence>
<feature type="compositionally biased region" description="Basic residues" evidence="1">
    <location>
        <begin position="1"/>
        <end position="11"/>
    </location>
</feature>
<reference evidence="3 4" key="1">
    <citation type="submission" date="2020-03" db="EMBL/GenBank/DDBJ databases">
        <title>Weissella sp. nov., isolated from Cybister lewisianus.</title>
        <authorList>
            <person name="Hyun D.-W."/>
            <person name="Bae J.-W."/>
        </authorList>
    </citation>
    <scope>NUCLEOTIDE SEQUENCE [LARGE SCALE GENOMIC DNA]</scope>
    <source>
        <strain evidence="3 4">HDW19</strain>
    </source>
</reference>
<proteinExistence type="predicted"/>
<dbReference type="InterPro" id="IPR036249">
    <property type="entry name" value="Thioredoxin-like_sf"/>
</dbReference>
<feature type="region of interest" description="Disordered" evidence="1">
    <location>
        <begin position="1"/>
        <end position="21"/>
    </location>
</feature>
<sequence>MRRVSLLKKDRKGSSKSSKSGSGIFSRFNNLTVALNGVAVLIVLLIAGYFFTPYFSMHFMNNQAVPVSSSKVLFYNSDCEACERVYPVVFWDNILHKTDVQTINLKVADNKHYVDDDVITSTPTIIDFDNNRRISITDKQEIKDFIDN</sequence>
<organism evidence="3 4">
    <name type="scientific">Weissella coleopterorum</name>
    <dbReference type="NCBI Taxonomy" id="2714949"/>
    <lineage>
        <taxon>Bacteria</taxon>
        <taxon>Bacillati</taxon>
        <taxon>Bacillota</taxon>
        <taxon>Bacilli</taxon>
        <taxon>Lactobacillales</taxon>
        <taxon>Lactobacillaceae</taxon>
        <taxon>Weissella</taxon>
    </lineage>
</organism>
<keyword evidence="4" id="KW-1185">Reference proteome</keyword>
<dbReference type="Proteomes" id="UP000500741">
    <property type="component" value="Chromosome"/>
</dbReference>
<dbReference type="AlphaFoldDB" id="A0A6G8AY93"/>
<dbReference type="GO" id="GO:0016853">
    <property type="term" value="F:isomerase activity"/>
    <property type="evidence" value="ECO:0007669"/>
    <property type="project" value="UniProtKB-KW"/>
</dbReference>
<evidence type="ECO:0000256" key="1">
    <source>
        <dbReference type="SAM" id="MobiDB-lite"/>
    </source>
</evidence>
<keyword evidence="2" id="KW-0472">Membrane</keyword>
<dbReference type="Gene3D" id="3.40.30.10">
    <property type="entry name" value="Glutaredoxin"/>
    <property type="match status" value="1"/>
</dbReference>
<dbReference type="RefSeq" id="WP_166009024.1">
    <property type="nucleotide sequence ID" value="NZ_CP049888.1"/>
</dbReference>
<keyword evidence="2" id="KW-0812">Transmembrane</keyword>
<keyword evidence="2" id="KW-1133">Transmembrane helix</keyword>
<accession>A0A6G8AY93</accession>
<keyword evidence="3" id="KW-0413">Isomerase</keyword>
<protein>
    <submittedName>
        <fullName evidence="3">Thiol-disulfide isomerase</fullName>
    </submittedName>
</protein>
<gene>
    <name evidence="3" type="ORF">G7084_00420</name>
</gene>
<feature type="transmembrane region" description="Helical" evidence="2">
    <location>
        <begin position="28"/>
        <end position="51"/>
    </location>
</feature>
<dbReference type="SUPFAM" id="SSF52833">
    <property type="entry name" value="Thioredoxin-like"/>
    <property type="match status" value="1"/>
</dbReference>
<evidence type="ECO:0000313" key="4">
    <source>
        <dbReference type="Proteomes" id="UP000500741"/>
    </source>
</evidence>
<name>A0A6G8AY93_9LACO</name>
<evidence type="ECO:0000313" key="3">
    <source>
        <dbReference type="EMBL" id="QIL49922.1"/>
    </source>
</evidence>